<comment type="caution">
    <text evidence="10">The sequence shown here is derived from an EMBL/GenBank/DDBJ whole genome shotgun (WGS) entry which is preliminary data.</text>
</comment>
<feature type="region of interest" description="Disordered" evidence="8">
    <location>
        <begin position="625"/>
        <end position="644"/>
    </location>
</feature>
<evidence type="ECO:0000256" key="4">
    <source>
        <dbReference type="ARBA" id="ARBA00034697"/>
    </source>
</evidence>
<dbReference type="InterPro" id="IPR012879">
    <property type="entry name" value="CCDC47"/>
</dbReference>
<evidence type="ECO:0000256" key="5">
    <source>
        <dbReference type="ARBA" id="ARBA00034746"/>
    </source>
</evidence>
<proteinExistence type="inferred from homology"/>
<evidence type="ECO:0000256" key="9">
    <source>
        <dbReference type="SAM" id="Phobius"/>
    </source>
</evidence>
<dbReference type="OrthoDB" id="10039147at2759"/>
<evidence type="ECO:0000256" key="2">
    <source>
        <dbReference type="ARBA" id="ARBA00022989"/>
    </source>
</evidence>
<feature type="non-terminal residue" evidence="10">
    <location>
        <position position="644"/>
    </location>
</feature>
<evidence type="ECO:0000313" key="10">
    <source>
        <dbReference type="EMBL" id="GFG33049.1"/>
    </source>
</evidence>
<keyword evidence="2 9" id="KW-1133">Transmembrane helix</keyword>
<dbReference type="GO" id="GO:0030867">
    <property type="term" value="C:rough endoplasmic reticulum membrane"/>
    <property type="evidence" value="ECO:0007669"/>
    <property type="project" value="UniProtKB-SubCell"/>
</dbReference>
<name>A0A6L2PKH4_COPFO</name>
<dbReference type="EMBL" id="BLKM01011376">
    <property type="protein sequence ID" value="GFG33049.1"/>
    <property type="molecule type" value="Genomic_DNA"/>
</dbReference>
<sequence>MTKETSSAVSIGDDLENWMSLLPATLQNIPIIYLAIPGSHDSASCSITPSSGIAPDAIPCVQRLAKMFGPLVKRFVFKWSVTQHASIKEQLHCGVRYLDLRLGTKTGRRDLYIVHGLYGMEVEKILQEVDAFLADHEGEIIVLDFQHFYSFTKENHSYLMTILDSHFGSRMCPASPTLTHVTLRWMKEKGYQVVVIYRLIAMRLVLVVLHIALVGTQIWASSQYREDLEDNEFAEFEDFEEDEEESVPKEAVDQQPQAQKGRKGADVQELDEEEVEEEEDDVIVEDDESEFDHFQDEEEFEGFDSERVGSSGKLDDKEAPKITITKVPLHFRTNWDSFYLEMLMIAGLVVYALNFFTGKSKNNKLANAWLASHRSLLEENFSLVGDDGKIENENPGLMKDSENLYTLWCSGRTCCEGMLVELKFLKRQDLVAMIGQLMRPSSDQVHIRVEMNKEDMDSFVFCVATKKSALRLAKDMADLSVYCPERRSVEKYGLPSNFSLLCEVMEVAASLLDSRIIAVISKYPDVVEYIHFSDQFSGPKQPEDSSLTKLPDAKKVLMFGFNIPVKGKPIHEAMDQMRPLLQLVFYCMDKVKRFKLSKEAKSKAEKNRQRVEEAFMKTTHAARAEAAAVRREEKKRQEKERILL</sequence>
<dbReference type="PANTHER" id="PTHR12883">
    <property type="entry name" value="ADIPOCYTE-SPECIFIC PROTEIN 4-RELATED"/>
    <property type="match status" value="1"/>
</dbReference>
<evidence type="ECO:0000256" key="7">
    <source>
        <dbReference type="ARBA" id="ARBA00034902"/>
    </source>
</evidence>
<dbReference type="GO" id="GO:0032469">
    <property type="term" value="P:endoplasmic reticulum calcium ion homeostasis"/>
    <property type="evidence" value="ECO:0007669"/>
    <property type="project" value="InterPro"/>
</dbReference>
<dbReference type="SUPFAM" id="SSF51695">
    <property type="entry name" value="PLC-like phosphodiesterases"/>
    <property type="match status" value="1"/>
</dbReference>
<dbReference type="PANTHER" id="PTHR12883:SF0">
    <property type="entry name" value="PAT COMPLEX SUBUNIT CCDC47"/>
    <property type="match status" value="1"/>
</dbReference>
<keyword evidence="3 9" id="KW-0472">Membrane</keyword>
<comment type="subcellular location">
    <subcellularLocation>
        <location evidence="4">Rough endoplasmic reticulum membrane</location>
        <topology evidence="4">Single-pass type I membrane protein</topology>
    </subcellularLocation>
</comment>
<dbReference type="GO" id="GO:0005509">
    <property type="term" value="F:calcium ion binding"/>
    <property type="evidence" value="ECO:0007669"/>
    <property type="project" value="InterPro"/>
</dbReference>
<evidence type="ECO:0000313" key="11">
    <source>
        <dbReference type="Proteomes" id="UP000502823"/>
    </source>
</evidence>
<feature type="region of interest" description="Disordered" evidence="8">
    <location>
        <begin position="236"/>
        <end position="315"/>
    </location>
</feature>
<dbReference type="InParanoid" id="A0A6L2PKH4"/>
<evidence type="ECO:0000256" key="1">
    <source>
        <dbReference type="ARBA" id="ARBA00022692"/>
    </source>
</evidence>
<reference evidence="11" key="1">
    <citation type="submission" date="2020-01" db="EMBL/GenBank/DDBJ databases">
        <title>Draft genome sequence of the Termite Coptotermes fromosanus.</title>
        <authorList>
            <person name="Itakura S."/>
            <person name="Yosikawa Y."/>
            <person name="Umezawa K."/>
        </authorList>
    </citation>
    <scope>NUCLEOTIDE SEQUENCE [LARGE SCALE GENOMIC DNA]</scope>
</reference>
<feature type="compositionally biased region" description="Acidic residues" evidence="8">
    <location>
        <begin position="268"/>
        <end position="303"/>
    </location>
</feature>
<keyword evidence="1 9" id="KW-0812">Transmembrane</keyword>
<gene>
    <name evidence="10" type="ORF">Cfor_00055</name>
</gene>
<organism evidence="10 11">
    <name type="scientific">Coptotermes formosanus</name>
    <name type="common">Formosan subterranean termite</name>
    <dbReference type="NCBI Taxonomy" id="36987"/>
    <lineage>
        <taxon>Eukaryota</taxon>
        <taxon>Metazoa</taxon>
        <taxon>Ecdysozoa</taxon>
        <taxon>Arthropoda</taxon>
        <taxon>Hexapoda</taxon>
        <taxon>Insecta</taxon>
        <taxon>Pterygota</taxon>
        <taxon>Neoptera</taxon>
        <taxon>Polyneoptera</taxon>
        <taxon>Dictyoptera</taxon>
        <taxon>Blattodea</taxon>
        <taxon>Blattoidea</taxon>
        <taxon>Termitoidae</taxon>
        <taxon>Rhinotermitidae</taxon>
        <taxon>Coptotermes</taxon>
    </lineage>
</organism>
<feature type="compositionally biased region" description="Acidic residues" evidence="8">
    <location>
        <begin position="236"/>
        <end position="245"/>
    </location>
</feature>
<dbReference type="Gene3D" id="3.20.20.190">
    <property type="entry name" value="Phosphatidylinositol (PI) phosphodiesterase"/>
    <property type="match status" value="1"/>
</dbReference>
<dbReference type="InterPro" id="IPR017946">
    <property type="entry name" value="PLC-like_Pdiesterase_TIM-brl"/>
</dbReference>
<feature type="transmembrane region" description="Helical" evidence="9">
    <location>
        <begin position="195"/>
        <end position="220"/>
    </location>
</feature>
<dbReference type="AlphaFoldDB" id="A0A6L2PKH4"/>
<dbReference type="Pfam" id="PF07946">
    <property type="entry name" value="CCDC47"/>
    <property type="match status" value="1"/>
</dbReference>
<dbReference type="Proteomes" id="UP000502823">
    <property type="component" value="Unassembled WGS sequence"/>
</dbReference>
<keyword evidence="11" id="KW-1185">Reference proteome</keyword>
<dbReference type="FunCoup" id="A0A6L2PKH4">
    <property type="interactions" value="1855"/>
</dbReference>
<evidence type="ECO:0000256" key="3">
    <source>
        <dbReference type="ARBA" id="ARBA00023136"/>
    </source>
</evidence>
<dbReference type="GO" id="GO:0006629">
    <property type="term" value="P:lipid metabolic process"/>
    <property type="evidence" value="ECO:0007669"/>
    <property type="project" value="InterPro"/>
</dbReference>
<evidence type="ECO:0000256" key="8">
    <source>
        <dbReference type="SAM" id="MobiDB-lite"/>
    </source>
</evidence>
<comment type="similarity">
    <text evidence="5">Belongs to the CCDC47 family.</text>
</comment>
<dbReference type="GO" id="GO:0008081">
    <property type="term" value="F:phosphoric diester hydrolase activity"/>
    <property type="evidence" value="ECO:0007669"/>
    <property type="project" value="InterPro"/>
</dbReference>
<protein>
    <recommendedName>
        <fullName evidence="6">PAT complex subunit CCDC47</fullName>
    </recommendedName>
    <alternativeName>
        <fullName evidence="7">Coiled-coil domain-containing protein 47</fullName>
    </alternativeName>
</protein>
<feature type="compositionally biased region" description="Basic and acidic residues" evidence="8">
    <location>
        <begin position="628"/>
        <end position="644"/>
    </location>
</feature>
<accession>A0A6L2PKH4</accession>
<evidence type="ECO:0000256" key="6">
    <source>
        <dbReference type="ARBA" id="ARBA00034875"/>
    </source>
</evidence>